<dbReference type="NCBIfam" id="NF041384">
    <property type="entry name" value="YHS_seleno_dom"/>
    <property type="match status" value="1"/>
</dbReference>
<organism evidence="1 2">
    <name type="scientific">Roseibium polysiphoniae</name>
    <dbReference type="NCBI Taxonomy" id="2571221"/>
    <lineage>
        <taxon>Bacteria</taxon>
        <taxon>Pseudomonadati</taxon>
        <taxon>Pseudomonadota</taxon>
        <taxon>Alphaproteobacteria</taxon>
        <taxon>Hyphomicrobiales</taxon>
        <taxon>Stappiaceae</taxon>
        <taxon>Roseibium</taxon>
    </lineage>
</organism>
<evidence type="ECO:0000313" key="2">
    <source>
        <dbReference type="Proteomes" id="UP000615687"/>
    </source>
</evidence>
<reference evidence="1 2" key="1">
    <citation type="submission" date="2020-09" db="EMBL/GenBank/DDBJ databases">
        <title>The genome sequence of type strain Labrenzia polysiphoniae KACC 19711.</title>
        <authorList>
            <person name="Liu Y."/>
        </authorList>
    </citation>
    <scope>NUCLEOTIDE SEQUENCE [LARGE SCALE GENOMIC DNA]</scope>
    <source>
        <strain evidence="1 2">KACC 19711</strain>
    </source>
</reference>
<dbReference type="EMBL" id="JACYXJ010000004">
    <property type="protein sequence ID" value="MBD8876894.1"/>
    <property type="molecule type" value="Genomic_DNA"/>
</dbReference>
<dbReference type="Proteomes" id="UP000615687">
    <property type="component" value="Unassembled WGS sequence"/>
</dbReference>
<name>A0ABR9CAG6_9HYPH</name>
<proteinExistence type="predicted"/>
<dbReference type="RefSeq" id="WP_192109341.1">
    <property type="nucleotide sequence ID" value="NZ_JACYXJ010000004.1"/>
</dbReference>
<keyword evidence="2" id="KW-1185">Reference proteome</keyword>
<protein>
    <submittedName>
        <fullName evidence="1">Twin-arginine translocation pathway signal protein</fullName>
    </submittedName>
</protein>
<gene>
    <name evidence="1" type="ORF">IG617_11415</name>
</gene>
<evidence type="ECO:0000313" key="1">
    <source>
        <dbReference type="EMBL" id="MBD8876894.1"/>
    </source>
</evidence>
<accession>A0ABR9CAG6</accession>
<sequence>MSAVTCFGIMVFGESFARPQIFIPDPIAGYAIGGHDPVAYFVDRRPRQGSRKLELKWGGAEWVFVNKGNMEAFKRSPDTYAPLFAGCGAYALAEGFATAGNPFIFAVVDGKLVFFHSVVNRFLFVVNAKQLMADAEVHAQKTGCKPAL</sequence>
<comment type="caution">
    <text evidence="1">The sequence shown here is derived from an EMBL/GenBank/DDBJ whole genome shotgun (WGS) entry which is preliminary data.</text>
</comment>